<evidence type="ECO:0000313" key="4">
    <source>
        <dbReference type="EMBL" id="GIX64678.1"/>
    </source>
</evidence>
<evidence type="ECO:0000256" key="2">
    <source>
        <dbReference type="SAM" id="MobiDB-lite"/>
    </source>
</evidence>
<dbReference type="GeneID" id="94196159"/>
<name>A0AAV4LWY5_BABCB</name>
<feature type="transmembrane region" description="Helical" evidence="3">
    <location>
        <begin position="151"/>
        <end position="171"/>
    </location>
</feature>
<keyword evidence="3" id="KW-0812">Transmembrane</keyword>
<keyword evidence="3" id="KW-0472">Membrane</keyword>
<feature type="compositionally biased region" description="Low complexity" evidence="2">
    <location>
        <begin position="291"/>
        <end position="324"/>
    </location>
</feature>
<protein>
    <submittedName>
        <fullName evidence="4">Variant erythrocyte surface antigen-1 family protein</fullName>
    </submittedName>
</protein>
<organism evidence="4 5">
    <name type="scientific">Babesia caballi</name>
    <dbReference type="NCBI Taxonomy" id="5871"/>
    <lineage>
        <taxon>Eukaryota</taxon>
        <taxon>Sar</taxon>
        <taxon>Alveolata</taxon>
        <taxon>Apicomplexa</taxon>
        <taxon>Aconoidasida</taxon>
        <taxon>Piroplasmida</taxon>
        <taxon>Babesiidae</taxon>
        <taxon>Babesia</taxon>
    </lineage>
</organism>
<keyword evidence="5" id="KW-1185">Reference proteome</keyword>
<evidence type="ECO:0000256" key="3">
    <source>
        <dbReference type="SAM" id="Phobius"/>
    </source>
</evidence>
<dbReference type="Proteomes" id="UP001497744">
    <property type="component" value="Unassembled WGS sequence"/>
</dbReference>
<feature type="region of interest" description="Disordered" evidence="2">
    <location>
        <begin position="502"/>
        <end position="521"/>
    </location>
</feature>
<evidence type="ECO:0000313" key="5">
    <source>
        <dbReference type="Proteomes" id="UP001497744"/>
    </source>
</evidence>
<feature type="transmembrane region" description="Helical" evidence="3">
    <location>
        <begin position="121"/>
        <end position="139"/>
    </location>
</feature>
<gene>
    <name evidence="4" type="ORF">BcabD6B2_41130</name>
</gene>
<reference evidence="4 5" key="1">
    <citation type="submission" date="2021-06" db="EMBL/GenBank/DDBJ databases">
        <title>Genome sequence of Babesia caballi.</title>
        <authorList>
            <person name="Yamagishi J."/>
            <person name="Kidaka T."/>
            <person name="Ochi A."/>
        </authorList>
    </citation>
    <scope>NUCLEOTIDE SEQUENCE [LARGE SCALE GENOMIC DNA]</scope>
    <source>
        <strain evidence="4">USDA-D6B2</strain>
    </source>
</reference>
<proteinExistence type="predicted"/>
<sequence>MDGQKSSLIDPPTSLKDAIDWIALVCGYGKGSRDMKAKLATAVSDLTNFETAFKGKFGTVNNPEGFINKLGKCLGEGFLGYSGQAVDEFSGSGIAMSGYQSTYKDANWSASDTDLKQYAKIFLFLAPLVYYFVSFFYWACKKYWRRQNLRYISNSGLYYFMVAMGYIPSLLDEKKTGFQIGEHLESSHNGFDELKIAYESSDKTSYDAFLQQLEGNGSKHALSCPLTSCYKLATAYFEKQANAITAAIDAIKEELKELSNRRDITSTNNFYILQQKIETLLRKIQSFNPNSGSSGSGSSEPGSDGLQKVGSSGTGSQSQVQSSPAGPAVGGLLGVGTLGAGAAYGLNLDTPLSSLADPYFDCLSNLKDVIDWILRATGKDRGGSGSDNSQKLAQAIVALPDFTKAIKAAVNKLKESESGDVSEAIQKLNDSSTLDEIIKKLADGLKDFIGYGAVEEGGVEVSQALQKLHDESSLGPIITKLADGLGNFIGYEGADGKIRYDRGIGQRPKNQRGNGDANDGKRYESREVFLSARQQKQASVGYYLSYNPSHASWESWNATDAKAIQCAKIFLGVIPLIFSKLSYLYWRCHSSGGGWNGQSLINGDLGNFVYALDYHFFNLNVQMTGDKIVQTAMNGKFQDFAEGMTTAQQTAKTRAGKEDAAKKNIYMDAQFQVNQNPTYLEFIAGCNEKLNDKIKTASNPSSDLANHSLSALHLLASWYFRSMQSKSNAVSSRPPFTIREMLYFLAALPYSPNDDSLDSHISNYFKKISNQFGEKYDAELMIAVADSSTNQQHNTLSAADLKYHLMSTCSFSTAVLGMIQGPGASTGSDPWLYEMYCNSAFNLTYGSGAALFNAIAKYSYAVQFQMNFLYWQCYNNGMRCGWQYCTFGSAFTPQKESEVVTSHLCHADCTSHTGVSGKCVDHSPYTATKCGKSPNQSPLQAFLTDCLSGFCRNIPGTSNHLTTCSGPCHAPMGFKAVHLRGVTKIGRNIMSALIPFCSSENSPLTQLSEKLGCLTKRTPRTLGDLFGFIWHLNGQLFKSGVSAEVSVKEFIKSLGLSSSTSDVDLQANPSSFLSAIQNKVAALGSSTKSGLERSLISLFPGLPFWYNIFMVKPGDSLPVRLFQLKSTDHRPGGTSKYSGGHNDLYSLYNQSCSGRNNCGSYLRPLCYSNGATYAPTHASSYLSWVLYLSDDLSVSFGEMLHEFNNIDCSTSNCRHFSPGKICSANHQLGKHGSSDVDCQCESVVECGGTLPLLYSHGYNYYNAFVLMGGTKQSGQGVKYNGPTKRSCEKFHNTLTAVLKPEAPLDNLITTIDTFLYAIRWEFFSKLSSFWTIYISLILYTFFFLLDTLHFRSHLKLTSSHAVPPLSLLISGTPLPITKLTYLSQ</sequence>
<feature type="region of interest" description="Disordered" evidence="2">
    <location>
        <begin position="288"/>
        <end position="324"/>
    </location>
</feature>
<keyword evidence="3" id="KW-1133">Transmembrane helix</keyword>
<keyword evidence="1" id="KW-0175">Coiled coil</keyword>
<dbReference type="RefSeq" id="XP_067716747.1">
    <property type="nucleotide sequence ID" value="XM_067860646.1"/>
</dbReference>
<comment type="caution">
    <text evidence="4">The sequence shown here is derived from an EMBL/GenBank/DDBJ whole genome shotgun (WGS) entry which is preliminary data.</text>
</comment>
<evidence type="ECO:0000256" key="1">
    <source>
        <dbReference type="SAM" id="Coils"/>
    </source>
</evidence>
<feature type="transmembrane region" description="Helical" evidence="3">
    <location>
        <begin position="1328"/>
        <end position="1345"/>
    </location>
</feature>
<dbReference type="Pfam" id="PF12785">
    <property type="entry name" value="VESA1_N"/>
    <property type="match status" value="1"/>
</dbReference>
<feature type="coiled-coil region" evidence="1">
    <location>
        <begin position="241"/>
        <end position="268"/>
    </location>
</feature>
<dbReference type="InterPro" id="IPR024751">
    <property type="entry name" value="VESA1"/>
</dbReference>
<accession>A0AAV4LWY5</accession>
<dbReference type="EMBL" id="BPLF01000003">
    <property type="protein sequence ID" value="GIX64678.1"/>
    <property type="molecule type" value="Genomic_DNA"/>
</dbReference>